<feature type="domain" description="Peptidase S26" evidence="7">
    <location>
        <begin position="14"/>
        <end position="91"/>
    </location>
</feature>
<dbReference type="SUPFAM" id="SSF51306">
    <property type="entry name" value="LexA/Signal peptidase"/>
    <property type="match status" value="1"/>
</dbReference>
<evidence type="ECO:0000256" key="3">
    <source>
        <dbReference type="ARBA" id="ARBA00022989"/>
    </source>
</evidence>
<dbReference type="EMBL" id="KF900582">
    <property type="protein sequence ID" value="AIF00152.1"/>
    <property type="molecule type" value="Genomic_DNA"/>
</dbReference>
<sequence>MGSSTKSLIKDAIIIIVAIAIIWLGLQAVFGTANPFYVVSSGSMIPVLQVHDVIVVEGNTPFDDIKKGDIIVFYSPKLYEQGKERVIVHRVSLEMGEDPKIVRTKGDANPASIAGTDYPITKKEYLGKVEYVVPQVGYITQLLQPPINYIIIAVIIGVMVVKHFAGKEKKKIEFQYTKDESINDKDDNVIEDNKDKSINDKDDKVITDDDSENTFKNTKDSEYTKSTEKDESINDNKKDL</sequence>
<keyword evidence="3 6" id="KW-1133">Transmembrane helix</keyword>
<proteinExistence type="predicted"/>
<evidence type="ECO:0000256" key="5">
    <source>
        <dbReference type="SAM" id="MobiDB-lite"/>
    </source>
</evidence>
<evidence type="ECO:0000256" key="6">
    <source>
        <dbReference type="SAM" id="Phobius"/>
    </source>
</evidence>
<dbReference type="PANTHER" id="PTHR10806:SF6">
    <property type="entry name" value="SIGNAL PEPTIDASE COMPLEX CATALYTIC SUBUNIT SEC11"/>
    <property type="match status" value="1"/>
</dbReference>
<dbReference type="GO" id="GO:0016020">
    <property type="term" value="C:membrane"/>
    <property type="evidence" value="ECO:0007669"/>
    <property type="project" value="UniProtKB-SubCell"/>
</dbReference>
<dbReference type="PANTHER" id="PTHR10806">
    <property type="entry name" value="SIGNAL PEPTIDASE COMPLEX CATALYTIC SUBUNIT SEC11"/>
    <property type="match status" value="1"/>
</dbReference>
<feature type="region of interest" description="Disordered" evidence="5">
    <location>
        <begin position="185"/>
        <end position="240"/>
    </location>
</feature>
<organism evidence="8">
    <name type="scientific">uncultured marine thaumarchaeote KM3_12_C10</name>
    <dbReference type="NCBI Taxonomy" id="1455998"/>
    <lineage>
        <taxon>Archaea</taxon>
        <taxon>Nitrososphaerota</taxon>
        <taxon>environmental samples</taxon>
    </lineage>
</organism>
<evidence type="ECO:0000313" key="8">
    <source>
        <dbReference type="EMBL" id="AIF00152.1"/>
    </source>
</evidence>
<dbReference type="InterPro" id="IPR001733">
    <property type="entry name" value="Peptidase_S26B"/>
</dbReference>
<evidence type="ECO:0000256" key="2">
    <source>
        <dbReference type="ARBA" id="ARBA00022692"/>
    </source>
</evidence>
<feature type="compositionally biased region" description="Basic and acidic residues" evidence="5">
    <location>
        <begin position="217"/>
        <end position="240"/>
    </location>
</feature>
<gene>
    <name evidence="8" type="primary">SEC11</name>
    <name evidence="8" type="synonym">sipW</name>
</gene>
<reference evidence="8" key="1">
    <citation type="journal article" date="2014" name="Genome Biol. Evol.">
        <title>Pangenome evidence for extensive interdomain horizontal transfer affecting lineage core and shell genes in uncultured planktonic thaumarchaeota and euryarchaeota.</title>
        <authorList>
            <person name="Deschamps P."/>
            <person name="Zivanovic Y."/>
            <person name="Moreira D."/>
            <person name="Rodriguez-Valera F."/>
            <person name="Lopez-Garcia P."/>
        </authorList>
    </citation>
    <scope>NUCLEOTIDE SEQUENCE</scope>
</reference>
<dbReference type="InterPro" id="IPR019533">
    <property type="entry name" value="Peptidase_S26"/>
</dbReference>
<dbReference type="GO" id="GO:0004252">
    <property type="term" value="F:serine-type endopeptidase activity"/>
    <property type="evidence" value="ECO:0007669"/>
    <property type="project" value="InterPro"/>
</dbReference>
<evidence type="ECO:0000256" key="4">
    <source>
        <dbReference type="ARBA" id="ARBA00023136"/>
    </source>
</evidence>
<dbReference type="InterPro" id="IPR036286">
    <property type="entry name" value="LexA/Signal_pep-like_sf"/>
</dbReference>
<feature type="transmembrane region" description="Helical" evidence="6">
    <location>
        <begin position="12"/>
        <end position="30"/>
    </location>
</feature>
<dbReference type="Pfam" id="PF10502">
    <property type="entry name" value="Peptidase_S26"/>
    <property type="match status" value="1"/>
</dbReference>
<comment type="subcellular location">
    <subcellularLocation>
        <location evidence="1">Membrane</location>
    </subcellularLocation>
</comment>
<dbReference type="GO" id="GO:0006465">
    <property type="term" value="P:signal peptide processing"/>
    <property type="evidence" value="ECO:0007669"/>
    <property type="project" value="InterPro"/>
</dbReference>
<dbReference type="NCBIfam" id="TIGR02228">
    <property type="entry name" value="sigpep_I_arch"/>
    <property type="match status" value="1"/>
</dbReference>
<evidence type="ECO:0000259" key="7">
    <source>
        <dbReference type="Pfam" id="PF10502"/>
    </source>
</evidence>
<keyword evidence="2 6" id="KW-0812">Transmembrane</keyword>
<feature type="compositionally biased region" description="Basic and acidic residues" evidence="5">
    <location>
        <begin position="185"/>
        <end position="207"/>
    </location>
</feature>
<protein>
    <submittedName>
        <fullName evidence="8">Peptidase S26B, signal peptidase (SEC11, sipW)</fullName>
    </submittedName>
</protein>
<keyword evidence="4 6" id="KW-0472">Membrane</keyword>
<dbReference type="Gene3D" id="2.10.109.10">
    <property type="entry name" value="Umud Fragment, subunit A"/>
    <property type="match status" value="1"/>
</dbReference>
<name>A0A075GDR4_9ARCH</name>
<dbReference type="CDD" id="cd06530">
    <property type="entry name" value="S26_SPase_I"/>
    <property type="match status" value="1"/>
</dbReference>
<evidence type="ECO:0000256" key="1">
    <source>
        <dbReference type="ARBA" id="ARBA00004370"/>
    </source>
</evidence>
<feature type="transmembrane region" description="Helical" evidence="6">
    <location>
        <begin position="147"/>
        <end position="165"/>
    </location>
</feature>
<dbReference type="AlphaFoldDB" id="A0A075GDR4"/>
<accession>A0A075GDR4</accession>